<dbReference type="PANTHER" id="PTHR47766">
    <property type="entry name" value="PROTEIN EFR3"/>
    <property type="match status" value="1"/>
</dbReference>
<name>A0A1Y1VPG4_9FUNG</name>
<dbReference type="InterPro" id="IPR011989">
    <property type="entry name" value="ARM-like"/>
</dbReference>
<dbReference type="InterPro" id="IPR049150">
    <property type="entry name" value="EFR3_HEAT-like_rpt"/>
</dbReference>
<dbReference type="EMBL" id="MCFH01000001">
    <property type="protein sequence ID" value="ORX60761.1"/>
    <property type="molecule type" value="Genomic_DNA"/>
</dbReference>
<organism evidence="2 3">
    <name type="scientific">Piromyces finnis</name>
    <dbReference type="NCBI Taxonomy" id="1754191"/>
    <lineage>
        <taxon>Eukaryota</taxon>
        <taxon>Fungi</taxon>
        <taxon>Fungi incertae sedis</taxon>
        <taxon>Chytridiomycota</taxon>
        <taxon>Chytridiomycota incertae sedis</taxon>
        <taxon>Neocallimastigomycetes</taxon>
        <taxon>Neocallimastigales</taxon>
        <taxon>Neocallimastigaceae</taxon>
        <taxon>Piromyces</taxon>
    </lineage>
</organism>
<dbReference type="Proteomes" id="UP000193719">
    <property type="component" value="Unassembled WGS sequence"/>
</dbReference>
<dbReference type="SUPFAM" id="SSF48371">
    <property type="entry name" value="ARM repeat"/>
    <property type="match status" value="1"/>
</dbReference>
<reference evidence="2 3" key="2">
    <citation type="submission" date="2016-08" db="EMBL/GenBank/DDBJ databases">
        <title>Pervasive Adenine N6-methylation of Active Genes in Fungi.</title>
        <authorList>
            <consortium name="DOE Joint Genome Institute"/>
            <person name="Mondo S.J."/>
            <person name="Dannebaum R.O."/>
            <person name="Kuo R.C."/>
            <person name="Labutti K."/>
            <person name="Haridas S."/>
            <person name="Kuo A."/>
            <person name="Salamov A."/>
            <person name="Ahrendt S.R."/>
            <person name="Lipzen A."/>
            <person name="Sullivan W."/>
            <person name="Andreopoulos W.B."/>
            <person name="Clum A."/>
            <person name="Lindquist E."/>
            <person name="Daum C."/>
            <person name="Ramamoorthy G.K."/>
            <person name="Gryganskyi A."/>
            <person name="Culley D."/>
            <person name="Magnuson J.K."/>
            <person name="James T.Y."/>
            <person name="O'Malley M.A."/>
            <person name="Stajich J.E."/>
            <person name="Spatafora J.W."/>
            <person name="Visel A."/>
            <person name="Grigoriev I.V."/>
        </authorList>
    </citation>
    <scope>NUCLEOTIDE SEQUENCE [LARGE SCALE GENOMIC DNA]</scope>
    <source>
        <strain evidence="3">finn</strain>
    </source>
</reference>
<dbReference type="GO" id="GO:0072659">
    <property type="term" value="P:protein localization to plasma membrane"/>
    <property type="evidence" value="ECO:0007669"/>
    <property type="project" value="InterPro"/>
</dbReference>
<protein>
    <submittedName>
        <fullName evidence="2">Uncharacterized protein</fullName>
    </submittedName>
</protein>
<evidence type="ECO:0000313" key="2">
    <source>
        <dbReference type="EMBL" id="ORX60761.1"/>
    </source>
</evidence>
<evidence type="ECO:0000256" key="1">
    <source>
        <dbReference type="ARBA" id="ARBA00010216"/>
    </source>
</evidence>
<proteinExistence type="inferred from homology"/>
<dbReference type="OrthoDB" id="19232at2759"/>
<comment type="caution">
    <text evidence="2">The sequence shown here is derived from an EMBL/GenBank/DDBJ whole genome shotgun (WGS) entry which is preliminary data.</text>
</comment>
<dbReference type="Pfam" id="PF21072">
    <property type="entry name" value="EFR3"/>
    <property type="match status" value="1"/>
</dbReference>
<keyword evidence="3" id="KW-1185">Reference proteome</keyword>
<sequence length="714" mass="82448">MSSYARSQFDINNLEIYKEDSYNSNVRINNQEKINYSVYKSKLSEFELKRGDTEPTEPVIIPERTKVEAETDSIVDIPDNTSITSSNITTSSDKFRKTKKVQKSSRGDFFSFYDIIDPSMCFQSCYNHALLVNNVYPKAGEEGAKTNNLSFLMFYAKSRPQKLIKVGNYLEKKAKRDIWNSRPDLVKVTLTILDSLFNSCPQHMNLISKNAINIFYEILISNMDLLTEVTNTFVNFSSKHDHTTIDIDDSFHNKYLQVLKEFCKCCSSEDTNEQKRNETRLNGLKALHSVVSSNTFLISPNIDFYLIVIQPLVENILVTKVKSNVSINNAEEAKAHTLEKKNVSSEVIELETYALKSIFELMQKVTPATFEKIITPIYSFLNDKDQWSYLHYLTKILKIAMDAIQNQYRYLLITSLFKRLNDSESNKNDIKIQTNIIFVLTFVITSDERSIGLTCLELLDNLTKHLLISVKDKTNSKEDIEVFQSAVIDCIGTLARNIYYPEQTNDMLSFLINRLCFTGDVNKEKKDVPPISKKAISTISNTSINDLNEYLETDDIIKYRIILFHCLRRVLENRKVSDSNTSVNYTPVGIPIELITSTLRFLLTDSIEQKVEYFNFFACALPYIASVNDTAANAKKQTMMNKEYHFVLYDYLNKNDLEVIDYILIYNVLIVTLSQFFVEETLMTIPLIDKIQVTIINIKKKILFFLNLIFIFYF</sequence>
<accession>A0A1Y1VPG4</accession>
<gene>
    <name evidence="2" type="ORF">BCR36DRAFT_272920</name>
</gene>
<dbReference type="Gene3D" id="1.25.10.10">
    <property type="entry name" value="Leucine-rich Repeat Variant"/>
    <property type="match status" value="1"/>
</dbReference>
<dbReference type="STRING" id="1754191.A0A1Y1VPG4"/>
<evidence type="ECO:0000313" key="3">
    <source>
        <dbReference type="Proteomes" id="UP000193719"/>
    </source>
</evidence>
<dbReference type="PANTHER" id="PTHR47766:SF1">
    <property type="entry name" value="PROTEIN EFR3"/>
    <property type="match status" value="1"/>
</dbReference>
<dbReference type="InterPro" id="IPR016024">
    <property type="entry name" value="ARM-type_fold"/>
</dbReference>
<dbReference type="InterPro" id="IPR039786">
    <property type="entry name" value="EFR3"/>
</dbReference>
<reference evidence="2 3" key="1">
    <citation type="submission" date="2016-08" db="EMBL/GenBank/DDBJ databases">
        <title>Genomes of anaerobic fungi encode conserved fungal cellulosomes for biomass hydrolysis.</title>
        <authorList>
            <consortium name="DOE Joint Genome Institute"/>
            <person name="Haitjema C.H."/>
            <person name="Gilmore S.P."/>
            <person name="Henske J.K."/>
            <person name="Solomon K.V."/>
            <person name="De Groot R."/>
            <person name="Kuo A."/>
            <person name="Mondo S.J."/>
            <person name="Salamov A.A."/>
            <person name="Labutti K."/>
            <person name="Zhao Z."/>
            <person name="Chiniquy J."/>
            <person name="Barry K."/>
            <person name="Brewer H.M."/>
            <person name="Purvine S.O."/>
            <person name="Wright A.T."/>
            <person name="Boxma B."/>
            <person name="Van Alen T."/>
            <person name="Hackstein J.H."/>
            <person name="Baker S.E."/>
            <person name="Grigoriev I.V."/>
            <person name="O'Malley M.A."/>
        </authorList>
    </citation>
    <scope>NUCLEOTIDE SEQUENCE [LARGE SCALE GENOMIC DNA]</scope>
    <source>
        <strain evidence="3">finn</strain>
    </source>
</reference>
<dbReference type="AlphaFoldDB" id="A0A1Y1VPG4"/>
<comment type="similarity">
    <text evidence="1">Belongs to the EFR3 family.</text>
</comment>